<feature type="domain" description="Cupin type-2" evidence="3">
    <location>
        <begin position="219"/>
        <end position="285"/>
    </location>
</feature>
<dbReference type="InterPro" id="IPR014710">
    <property type="entry name" value="RmlC-like_jellyroll"/>
</dbReference>
<evidence type="ECO:0000313" key="5">
    <source>
        <dbReference type="Proteomes" id="UP000006056"/>
    </source>
</evidence>
<gene>
    <name evidence="4" type="ordered locus">Terro_1770</name>
</gene>
<feature type="domain" description="Cupin type-2" evidence="3">
    <location>
        <begin position="80"/>
        <end position="146"/>
    </location>
</feature>
<dbReference type="InterPro" id="IPR051610">
    <property type="entry name" value="GPI/OXD"/>
</dbReference>
<accession>I3ZFP8</accession>
<dbReference type="eggNOG" id="COG0662">
    <property type="taxonomic scope" value="Bacteria"/>
</dbReference>
<sequence length="306" mass="32711">MQAKLIFTLLFVSAASTSSAQTATPPARTPQTLEQRIGHTDPAKAMHQSAVHDGAGAVDFRPLLGMNATDTNLIFFHRGVIEPKSGIGQHFHNKCEEMFVILDGEAQFTVDGHTSLLKGPVAVPDIMGHAHGIYNATDKPVQWLNINVGMSKVYDAFNLGDSRVGAALDPVPQFVSMHFDRSLLKPVDHMGGGTGTVQYRRALPPSVFSTTWSYVDHLLLPPGSSVGPATKATLSEVYYVMNGSGEAHIGTESAAIHTGDAIPVRLDEAEGFTNNGSEPLEFLIVGVAKDFAAKDALMNAPRPRGN</sequence>
<dbReference type="AlphaFoldDB" id="I3ZFP8"/>
<reference evidence="4 5" key="1">
    <citation type="submission" date="2012-06" db="EMBL/GenBank/DDBJ databases">
        <title>Complete genome of Terriglobus roseus DSM 18391.</title>
        <authorList>
            <consortium name="US DOE Joint Genome Institute (JGI-PGF)"/>
            <person name="Lucas S."/>
            <person name="Copeland A."/>
            <person name="Lapidus A."/>
            <person name="Glavina del Rio T."/>
            <person name="Dalin E."/>
            <person name="Tice H."/>
            <person name="Bruce D."/>
            <person name="Goodwin L."/>
            <person name="Pitluck S."/>
            <person name="Peters L."/>
            <person name="Mikhailova N."/>
            <person name="Munk A.C.C."/>
            <person name="Kyrpides N."/>
            <person name="Mavromatis K."/>
            <person name="Ivanova N."/>
            <person name="Brettin T."/>
            <person name="Detter J.C."/>
            <person name="Han C."/>
            <person name="Larimer F."/>
            <person name="Land M."/>
            <person name="Hauser L."/>
            <person name="Markowitz V."/>
            <person name="Cheng J.-F."/>
            <person name="Hugenholtz P."/>
            <person name="Woyke T."/>
            <person name="Wu D."/>
            <person name="Brambilla E."/>
            <person name="Klenk H.-P."/>
            <person name="Eisen J.A."/>
        </authorList>
    </citation>
    <scope>NUCLEOTIDE SEQUENCE [LARGE SCALE GENOMIC DNA]</scope>
    <source>
        <strain evidence="5">DSM 18391 / NRRL B-41598 / KBS 63</strain>
    </source>
</reference>
<keyword evidence="5" id="KW-1185">Reference proteome</keyword>
<dbReference type="GO" id="GO:0016853">
    <property type="term" value="F:isomerase activity"/>
    <property type="evidence" value="ECO:0007669"/>
    <property type="project" value="UniProtKB-KW"/>
</dbReference>
<dbReference type="Proteomes" id="UP000006056">
    <property type="component" value="Chromosome"/>
</dbReference>
<feature type="signal peptide" evidence="2">
    <location>
        <begin position="1"/>
        <end position="20"/>
    </location>
</feature>
<evidence type="ECO:0000259" key="3">
    <source>
        <dbReference type="Pfam" id="PF07883"/>
    </source>
</evidence>
<dbReference type="SUPFAM" id="SSF51182">
    <property type="entry name" value="RmlC-like cupins"/>
    <property type="match status" value="1"/>
</dbReference>
<dbReference type="InterPro" id="IPR011051">
    <property type="entry name" value="RmlC_Cupin_sf"/>
</dbReference>
<dbReference type="eggNOG" id="COG1917">
    <property type="taxonomic scope" value="Bacteria"/>
</dbReference>
<dbReference type="PANTHER" id="PTHR35848:SF6">
    <property type="entry name" value="CUPIN TYPE-2 DOMAIN-CONTAINING PROTEIN"/>
    <property type="match status" value="1"/>
</dbReference>
<keyword evidence="2" id="KW-0732">Signal</keyword>
<name>I3ZFP8_TERRK</name>
<dbReference type="HOGENOM" id="CLU_911853_0_0_0"/>
<proteinExistence type="predicted"/>
<keyword evidence="1" id="KW-0479">Metal-binding</keyword>
<evidence type="ECO:0000256" key="1">
    <source>
        <dbReference type="ARBA" id="ARBA00022723"/>
    </source>
</evidence>
<evidence type="ECO:0000256" key="2">
    <source>
        <dbReference type="SAM" id="SignalP"/>
    </source>
</evidence>
<feature type="chain" id="PRO_5003685046" evidence="2">
    <location>
        <begin position="21"/>
        <end position="306"/>
    </location>
</feature>
<organism evidence="4 5">
    <name type="scientific">Terriglobus roseus (strain DSM 18391 / NRRL B-41598 / KBS 63)</name>
    <dbReference type="NCBI Taxonomy" id="926566"/>
    <lineage>
        <taxon>Bacteria</taxon>
        <taxon>Pseudomonadati</taxon>
        <taxon>Acidobacteriota</taxon>
        <taxon>Terriglobia</taxon>
        <taxon>Terriglobales</taxon>
        <taxon>Acidobacteriaceae</taxon>
        <taxon>Terriglobus</taxon>
    </lineage>
</organism>
<dbReference type="PANTHER" id="PTHR35848">
    <property type="entry name" value="OXALATE-BINDING PROTEIN"/>
    <property type="match status" value="1"/>
</dbReference>
<protein>
    <submittedName>
        <fullName evidence="4">Mannose-6-phosphate isomerase</fullName>
    </submittedName>
</protein>
<dbReference type="PATRIC" id="fig|926566.3.peg.1744"/>
<dbReference type="KEGG" id="trs:Terro_1770"/>
<dbReference type="Gene3D" id="2.60.120.10">
    <property type="entry name" value="Jelly Rolls"/>
    <property type="match status" value="2"/>
</dbReference>
<evidence type="ECO:0000313" key="4">
    <source>
        <dbReference type="EMBL" id="AFL88066.1"/>
    </source>
</evidence>
<dbReference type="EMBL" id="CP003379">
    <property type="protein sequence ID" value="AFL88066.1"/>
    <property type="molecule type" value="Genomic_DNA"/>
</dbReference>
<dbReference type="InterPro" id="IPR013096">
    <property type="entry name" value="Cupin_2"/>
</dbReference>
<dbReference type="STRING" id="926566.Terro_1770"/>
<dbReference type="GO" id="GO:0046872">
    <property type="term" value="F:metal ion binding"/>
    <property type="evidence" value="ECO:0007669"/>
    <property type="project" value="UniProtKB-KW"/>
</dbReference>
<keyword evidence="4" id="KW-0413">Isomerase</keyword>
<dbReference type="Pfam" id="PF07883">
    <property type="entry name" value="Cupin_2"/>
    <property type="match status" value="2"/>
</dbReference>